<protein>
    <recommendedName>
        <fullName evidence="3">KOW domain-containing protein</fullName>
    </recommendedName>
</protein>
<evidence type="ECO:0000313" key="1">
    <source>
        <dbReference type="EMBL" id="EFQ03427.1"/>
    </source>
</evidence>
<evidence type="ECO:0000313" key="2">
    <source>
        <dbReference type="Proteomes" id="UP000003195"/>
    </source>
</evidence>
<evidence type="ECO:0008006" key="3">
    <source>
        <dbReference type="Google" id="ProtNLM"/>
    </source>
</evidence>
<dbReference type="RefSeq" id="WP_006943147.1">
    <property type="nucleotide sequence ID" value="NZ_GL538212.1"/>
</dbReference>
<gene>
    <name evidence="1" type="ORF">HMPREF9429_01749</name>
</gene>
<organism evidence="1 2">
    <name type="scientific">Megasphaera micronuciformis F0359</name>
    <dbReference type="NCBI Taxonomy" id="706434"/>
    <lineage>
        <taxon>Bacteria</taxon>
        <taxon>Bacillati</taxon>
        <taxon>Bacillota</taxon>
        <taxon>Negativicutes</taxon>
        <taxon>Veillonellales</taxon>
        <taxon>Veillonellaceae</taxon>
        <taxon>Megasphaera</taxon>
    </lineage>
</organism>
<dbReference type="Proteomes" id="UP000003195">
    <property type="component" value="Unassembled WGS sequence"/>
</dbReference>
<proteinExistence type="predicted"/>
<name>E2ZE47_9FIRM</name>
<sequence length="89" mass="9770">MDTVRIPVGMTVLSLAGKDKGRVYAVIGTAQGPYVYVADGRKYPKSDCKKKNCRHLRPLGPSANPDACRDDLHIRELVKKGQRNMTGEG</sequence>
<keyword evidence="2" id="KW-1185">Reference proteome</keyword>
<dbReference type="AlphaFoldDB" id="E2ZE47"/>
<reference evidence="1 2" key="1">
    <citation type="submission" date="2010-08" db="EMBL/GenBank/DDBJ databases">
        <authorList>
            <person name="Weinstock G."/>
            <person name="Sodergren E."/>
            <person name="Clifton S."/>
            <person name="Fulton L."/>
            <person name="Fulton B."/>
            <person name="Courtney L."/>
            <person name="Fronick C."/>
            <person name="Harrison M."/>
            <person name="Strong C."/>
            <person name="Farmer C."/>
            <person name="Delahaunty K."/>
            <person name="Markovic C."/>
            <person name="Hall O."/>
            <person name="Minx P."/>
            <person name="Tomlinson C."/>
            <person name="Mitreva M."/>
            <person name="Hou S."/>
            <person name="Chen J."/>
            <person name="Wollam A."/>
            <person name="Pepin K.H."/>
            <person name="Johnson M."/>
            <person name="Bhonagiri V."/>
            <person name="Zhang X."/>
            <person name="Suruliraj S."/>
            <person name="Warren W."/>
            <person name="Chinwalla A."/>
            <person name="Mardis E.R."/>
            <person name="Wilson R.K."/>
        </authorList>
    </citation>
    <scope>NUCLEOTIDE SEQUENCE [LARGE SCALE GENOMIC DNA]</scope>
    <source>
        <strain evidence="1 2">F0359</strain>
    </source>
</reference>
<accession>E2ZE47</accession>
<dbReference type="OrthoDB" id="5244at2"/>
<comment type="caution">
    <text evidence="1">The sequence shown here is derived from an EMBL/GenBank/DDBJ whole genome shotgun (WGS) entry which is preliminary data.</text>
</comment>
<dbReference type="InterPro" id="IPR008991">
    <property type="entry name" value="Translation_prot_SH3-like_sf"/>
</dbReference>
<dbReference type="HOGENOM" id="CLU_168121_2_1_9"/>
<dbReference type="eggNOG" id="ENOG50309U1">
    <property type="taxonomic scope" value="Bacteria"/>
</dbReference>
<dbReference type="STRING" id="706434.HMPREF9429_01749"/>
<dbReference type="SUPFAM" id="SSF50104">
    <property type="entry name" value="Translation proteins SH3-like domain"/>
    <property type="match status" value="1"/>
</dbReference>
<dbReference type="EMBL" id="AECS01000043">
    <property type="protein sequence ID" value="EFQ03427.1"/>
    <property type="molecule type" value="Genomic_DNA"/>
</dbReference>